<accession>A0A0K1W2H0</accession>
<keyword evidence="1" id="KW-0378">Hydrolase</keyword>
<name>A0A0K1W2H0_9MOLU</name>
<feature type="chain" id="PRO_5005470773" evidence="2">
    <location>
        <begin position="19"/>
        <end position="405"/>
    </location>
</feature>
<feature type="signal peptide" evidence="2">
    <location>
        <begin position="1"/>
        <end position="18"/>
    </location>
</feature>
<dbReference type="PROSITE" id="PS01098">
    <property type="entry name" value="LIPASE_GDSL_SER"/>
    <property type="match status" value="1"/>
</dbReference>
<organism evidence="3 4">
    <name type="scientific">Spiroplasma litorale</name>
    <dbReference type="NCBI Taxonomy" id="216942"/>
    <lineage>
        <taxon>Bacteria</taxon>
        <taxon>Bacillati</taxon>
        <taxon>Mycoplasmatota</taxon>
        <taxon>Mollicutes</taxon>
        <taxon>Entomoplasmatales</taxon>
        <taxon>Spiroplasmataceae</taxon>
        <taxon>Spiroplasma</taxon>
    </lineage>
</organism>
<evidence type="ECO:0000256" key="2">
    <source>
        <dbReference type="SAM" id="SignalP"/>
    </source>
</evidence>
<dbReference type="KEGG" id="sll:SLITO_v1c07450"/>
<dbReference type="OrthoDB" id="390278at2"/>
<dbReference type="InterPro" id="IPR036514">
    <property type="entry name" value="SGNH_hydro_sf"/>
</dbReference>
<sequence>MKKLLSFMLAFSMSSNVAITVVACGTNSEKTDESKTQFNLNNFYVIGDSLSDAGGYKNLAQSLIYSKDPTSKYKYEFSGNFESKIYENKYPSYSNGKTAVEWINNLLGFEGMMKPAGELMIDAIVKDGRNYAVGGAKASSDIKFSFGEAGFGRPGVDLKVDIVSQAKSLVSQHKLSSNDIVFMEMGGNDMFAGIEAYFSGGGINKFNEIINEATINIDKALSLVLKTGAKVMYMNSPDITLVPTVQGGELDRNGEVTVLSKLAVTMKDYIHEKLDLTFYNKTSQVIEDLKFTYKDNLVLFDLFKDFGGLINEYKTLFKNTFDKDVNSINNYGYDTTIYEGDNKLVQRNTTIKTNNDKDIDTFFYIDQVHPTRYVHQYIGKKIYNMMVDDWFFGKDKVEISLDKIN</sequence>
<dbReference type="GO" id="GO:0006629">
    <property type="term" value="P:lipid metabolic process"/>
    <property type="evidence" value="ECO:0007669"/>
    <property type="project" value="InterPro"/>
</dbReference>
<dbReference type="EMBL" id="CP012357">
    <property type="protein sequence ID" value="AKX34368.1"/>
    <property type="molecule type" value="Genomic_DNA"/>
</dbReference>
<reference evidence="3 4" key="1">
    <citation type="journal article" date="2015" name="Genome Announc.">
        <title>Complete Genome Sequence of Spiroplasma litorale TN-1T (DSM 21781), a Bacterium Isolated from a Green-Eyed Horsefly (Tabanus nigrovittatus).</title>
        <authorList>
            <person name="Lo W.S."/>
            <person name="Lai Y.C."/>
            <person name="Lien Y.W."/>
            <person name="Wang T.H."/>
            <person name="Kuo C.H."/>
        </authorList>
    </citation>
    <scope>NUCLEOTIDE SEQUENCE [LARGE SCALE GENOMIC DNA]</scope>
    <source>
        <strain evidence="3 4">TN-1</strain>
    </source>
</reference>
<gene>
    <name evidence="3" type="ORF">SLITO_v1c07450</name>
</gene>
<dbReference type="PATRIC" id="fig|216942.3.peg.757"/>
<dbReference type="Gene3D" id="3.40.50.1110">
    <property type="entry name" value="SGNH hydrolase"/>
    <property type="match status" value="1"/>
</dbReference>
<dbReference type="PANTHER" id="PTHR45648">
    <property type="entry name" value="GDSL LIPASE/ACYLHYDROLASE FAMILY PROTEIN (AFU_ORTHOLOGUE AFUA_4G14700)"/>
    <property type="match status" value="1"/>
</dbReference>
<evidence type="ECO:0000313" key="3">
    <source>
        <dbReference type="EMBL" id="AKX34368.1"/>
    </source>
</evidence>
<dbReference type="STRING" id="216942.SLITO_v1c07450"/>
<dbReference type="AlphaFoldDB" id="A0A0K1W2H0"/>
<evidence type="ECO:0000256" key="1">
    <source>
        <dbReference type="ARBA" id="ARBA00022801"/>
    </source>
</evidence>
<dbReference type="GO" id="GO:0016298">
    <property type="term" value="F:lipase activity"/>
    <property type="evidence" value="ECO:0007669"/>
    <property type="project" value="InterPro"/>
</dbReference>
<dbReference type="InterPro" id="IPR051058">
    <property type="entry name" value="GDSL_Est/Lipase"/>
</dbReference>
<keyword evidence="4" id="KW-1185">Reference proteome</keyword>
<dbReference type="Proteomes" id="UP000067476">
    <property type="component" value="Chromosome"/>
</dbReference>
<proteinExistence type="predicted"/>
<dbReference type="SUPFAM" id="SSF52266">
    <property type="entry name" value="SGNH hydrolase"/>
    <property type="match status" value="1"/>
</dbReference>
<dbReference type="Pfam" id="PF00657">
    <property type="entry name" value="Lipase_GDSL"/>
    <property type="match status" value="1"/>
</dbReference>
<keyword evidence="2" id="KW-0732">Signal</keyword>
<dbReference type="PANTHER" id="PTHR45648:SF5">
    <property type="entry name" value="OS04G0577300 PROTEIN"/>
    <property type="match status" value="1"/>
</dbReference>
<evidence type="ECO:0000313" key="4">
    <source>
        <dbReference type="Proteomes" id="UP000067476"/>
    </source>
</evidence>
<dbReference type="InterPro" id="IPR008265">
    <property type="entry name" value="Lipase_GDSL_AS"/>
</dbReference>
<protein>
    <submittedName>
        <fullName evidence="3">Lipolytic enzyme, SGNH family</fullName>
    </submittedName>
</protein>
<dbReference type="InterPro" id="IPR001087">
    <property type="entry name" value="GDSL"/>
</dbReference>
<dbReference type="RefSeq" id="WP_075058460.1">
    <property type="nucleotide sequence ID" value="NZ_CP012357.1"/>
</dbReference>
<dbReference type="PROSITE" id="PS51257">
    <property type="entry name" value="PROKAR_LIPOPROTEIN"/>
    <property type="match status" value="1"/>
</dbReference>